<evidence type="ECO:0000313" key="9">
    <source>
        <dbReference type="EMBL" id="QCI07718.1"/>
    </source>
</evidence>
<geneLocation type="plastid" evidence="9"/>
<protein>
    <recommendedName>
        <fullName evidence="5">Large ribosomal subunit protein uL24c</fullName>
    </recommendedName>
    <alternativeName>
        <fullName evidence="6">50S ribosomal protein L24, chloroplastic</fullName>
    </alternativeName>
</protein>
<dbReference type="InterPro" id="IPR005824">
    <property type="entry name" value="KOW"/>
</dbReference>
<evidence type="ECO:0000256" key="5">
    <source>
        <dbReference type="ARBA" id="ARBA00035282"/>
    </source>
</evidence>
<dbReference type="SMART" id="SM00739">
    <property type="entry name" value="KOW"/>
    <property type="match status" value="1"/>
</dbReference>
<dbReference type="InterPro" id="IPR014722">
    <property type="entry name" value="Rib_uL2_dom2"/>
</dbReference>
<dbReference type="GO" id="GO:1990904">
    <property type="term" value="C:ribonucleoprotein complex"/>
    <property type="evidence" value="ECO:0007669"/>
    <property type="project" value="UniProtKB-KW"/>
</dbReference>
<evidence type="ECO:0000256" key="7">
    <source>
        <dbReference type="RuleBase" id="RU003477"/>
    </source>
</evidence>
<dbReference type="GO" id="GO:0006412">
    <property type="term" value="P:translation"/>
    <property type="evidence" value="ECO:0007669"/>
    <property type="project" value="InterPro"/>
</dbReference>
<dbReference type="InterPro" id="IPR003256">
    <property type="entry name" value="Ribosomal_uL24"/>
</dbReference>
<keyword evidence="4 7" id="KW-0687">Ribonucleoprotein</keyword>
<dbReference type="HAMAP" id="MF_01326_B">
    <property type="entry name" value="Ribosomal_uL24_B"/>
    <property type="match status" value="1"/>
</dbReference>
<dbReference type="PROSITE" id="PS01108">
    <property type="entry name" value="RIBOSOMAL_L24"/>
    <property type="match status" value="1"/>
</dbReference>
<dbReference type="NCBIfam" id="TIGR01079">
    <property type="entry name" value="rplX_bact"/>
    <property type="match status" value="1"/>
</dbReference>
<evidence type="ECO:0000256" key="4">
    <source>
        <dbReference type="ARBA" id="ARBA00023274"/>
    </source>
</evidence>
<dbReference type="Pfam" id="PF17136">
    <property type="entry name" value="ribosomal_L24"/>
    <property type="match status" value="1"/>
</dbReference>
<evidence type="ECO:0000256" key="6">
    <source>
        <dbReference type="ARBA" id="ARBA00035361"/>
    </source>
</evidence>
<dbReference type="PANTHER" id="PTHR12903">
    <property type="entry name" value="MITOCHONDRIAL RIBOSOMAL PROTEIN L24"/>
    <property type="match status" value="1"/>
</dbReference>
<dbReference type="InterPro" id="IPR005825">
    <property type="entry name" value="Ribosomal_uL24_CS"/>
</dbReference>
<evidence type="ECO:0000256" key="2">
    <source>
        <dbReference type="ARBA" id="ARBA00010618"/>
    </source>
</evidence>
<dbReference type="AlphaFoldDB" id="A0A4D6WYM4"/>
<evidence type="ECO:0000256" key="3">
    <source>
        <dbReference type="ARBA" id="ARBA00022980"/>
    </source>
</evidence>
<comment type="similarity">
    <text evidence="2 7">Belongs to the universal ribosomal protein uL24 family.</text>
</comment>
<dbReference type="CDD" id="cd06089">
    <property type="entry name" value="KOW_RPL26"/>
    <property type="match status" value="1"/>
</dbReference>
<name>A0A4D6WYM4_9FLOR</name>
<sequence length="77" mass="8636">MAKQKIKIGDNVKIVAGKYKGQTGKIKKIILKTNSAIIENINFKTKHIKPKQNEEKGAIEKILSPINISNIKIQIIQ</sequence>
<dbReference type="InterPro" id="IPR057264">
    <property type="entry name" value="Ribosomal_uL24_C"/>
</dbReference>
<keyword evidence="9" id="KW-0934">Plastid</keyword>
<reference evidence="9" key="1">
    <citation type="journal article" date="2019" name="Mol. Phylogenet. Evol.">
        <title>Morphological evolution and classification of the red algal order Ceramiales inferred using plastid phylogenomics.</title>
        <authorList>
            <person name="Diaz-Tapia P."/>
            <person name="Pasella M.M."/>
            <person name="Verbruggen H."/>
            <person name="Maggs C.A."/>
        </authorList>
    </citation>
    <scope>NUCLEOTIDE SEQUENCE</scope>
    <source>
        <strain evidence="9">PD2930</strain>
    </source>
</reference>
<keyword evidence="3 7" id="KW-0689">Ribosomal protein</keyword>
<dbReference type="GO" id="GO:0003735">
    <property type="term" value="F:structural constituent of ribosome"/>
    <property type="evidence" value="ECO:0007669"/>
    <property type="project" value="InterPro"/>
</dbReference>
<dbReference type="GO" id="GO:0005840">
    <property type="term" value="C:ribosome"/>
    <property type="evidence" value="ECO:0007669"/>
    <property type="project" value="UniProtKB-KW"/>
</dbReference>
<evidence type="ECO:0000256" key="1">
    <source>
        <dbReference type="ARBA" id="ARBA00004072"/>
    </source>
</evidence>
<dbReference type="SUPFAM" id="SSF50104">
    <property type="entry name" value="Translation proteins SH3-like domain"/>
    <property type="match status" value="1"/>
</dbReference>
<feature type="domain" description="KOW" evidence="8">
    <location>
        <begin position="5"/>
        <end position="32"/>
    </location>
</feature>
<reference evidence="9" key="2">
    <citation type="submission" date="2019-04" db="EMBL/GenBank/DDBJ databases">
        <authorList>
            <person name="Pasella M."/>
        </authorList>
    </citation>
    <scope>NUCLEOTIDE SEQUENCE</scope>
    <source>
        <strain evidence="9">PD2930</strain>
    </source>
</reference>
<gene>
    <name evidence="9" type="primary">rpl24</name>
</gene>
<comment type="function">
    <text evidence="1">One of two assembly initiator proteins, it binds directly to the 5'-end of the 23S rRNA, where it nucleates assembly of the 50S subunit.</text>
</comment>
<dbReference type="InterPro" id="IPR008991">
    <property type="entry name" value="Translation_prot_SH3-like_sf"/>
</dbReference>
<dbReference type="GO" id="GO:0003723">
    <property type="term" value="F:RNA binding"/>
    <property type="evidence" value="ECO:0007669"/>
    <property type="project" value="InterPro"/>
</dbReference>
<proteinExistence type="inferred from homology"/>
<dbReference type="Gene3D" id="2.30.30.30">
    <property type="match status" value="1"/>
</dbReference>
<dbReference type="EMBL" id="MK814699">
    <property type="protein sequence ID" value="QCI07718.1"/>
    <property type="molecule type" value="Genomic_DNA"/>
</dbReference>
<dbReference type="InterPro" id="IPR041988">
    <property type="entry name" value="Ribosomal_uL24_KOW"/>
</dbReference>
<dbReference type="Pfam" id="PF00467">
    <property type="entry name" value="KOW"/>
    <property type="match status" value="1"/>
</dbReference>
<evidence type="ECO:0000259" key="8">
    <source>
        <dbReference type="SMART" id="SM00739"/>
    </source>
</evidence>
<organism evidence="9">
    <name type="scientific">Nitophyllum punctatum</name>
    <dbReference type="NCBI Taxonomy" id="158729"/>
    <lineage>
        <taxon>Eukaryota</taxon>
        <taxon>Rhodophyta</taxon>
        <taxon>Florideophyceae</taxon>
        <taxon>Rhodymeniophycidae</taxon>
        <taxon>Ceramiales</taxon>
        <taxon>Delesseriaceae</taxon>
        <taxon>Nitophylloideae</taxon>
        <taxon>Nitophyllum</taxon>
    </lineage>
</organism>
<accession>A0A4D6WYM4</accession>